<sequence length="57" mass="6202">MRTPNSNDNPQLAAAPSWPLVGLRDHPDISDHHHVRQMVAAALNSLITAPTSTPRKP</sequence>
<organism evidence="2 4">
    <name type="scientific">Mycobacterium kansasii</name>
    <dbReference type="NCBI Taxonomy" id="1768"/>
    <lineage>
        <taxon>Bacteria</taxon>
        <taxon>Bacillati</taxon>
        <taxon>Actinomycetota</taxon>
        <taxon>Actinomycetes</taxon>
        <taxon>Mycobacteriales</taxon>
        <taxon>Mycobacteriaceae</taxon>
        <taxon>Mycobacterium</taxon>
    </lineage>
</organism>
<dbReference type="Proteomes" id="UP000189229">
    <property type="component" value="Unassembled WGS sequence"/>
</dbReference>
<proteinExistence type="predicted"/>
<dbReference type="EMBL" id="MVBN01000006">
    <property type="protein sequence ID" value="OOK71267.1"/>
    <property type="molecule type" value="Genomic_DNA"/>
</dbReference>
<evidence type="ECO:0000313" key="2">
    <source>
        <dbReference type="EMBL" id="OOK76054.1"/>
    </source>
</evidence>
<dbReference type="AlphaFoldDB" id="A0A1V3X9Y9"/>
<evidence type="ECO:0000313" key="3">
    <source>
        <dbReference type="Proteomes" id="UP000188532"/>
    </source>
</evidence>
<gene>
    <name evidence="1" type="ORF">BZL29_5512</name>
    <name evidence="2" type="ORF">BZL30_3966</name>
</gene>
<accession>A0A1V3X9Y9</accession>
<reference evidence="3 4" key="1">
    <citation type="submission" date="2017-02" db="EMBL/GenBank/DDBJ databases">
        <title>Complete genome sequences of Mycobacterium kansasii strains isolated from rhesus macaques.</title>
        <authorList>
            <person name="Panda A."/>
            <person name="Nagaraj S."/>
            <person name="Zhao X."/>
            <person name="Tettelin H."/>
            <person name="Detolla L.J."/>
        </authorList>
    </citation>
    <scope>NUCLEOTIDE SEQUENCE [LARGE SCALE GENOMIC DNA]</scope>
    <source>
        <strain evidence="1 3">11-3469</strain>
        <strain evidence="2 4">11-3813</strain>
    </source>
</reference>
<name>A0A1V3X9Y9_MYCKA</name>
<dbReference type="Proteomes" id="UP000188532">
    <property type="component" value="Unassembled WGS sequence"/>
</dbReference>
<comment type="caution">
    <text evidence="2">The sequence shown here is derived from an EMBL/GenBank/DDBJ whole genome shotgun (WGS) entry which is preliminary data.</text>
</comment>
<evidence type="ECO:0000313" key="4">
    <source>
        <dbReference type="Proteomes" id="UP000189229"/>
    </source>
</evidence>
<protein>
    <submittedName>
        <fullName evidence="2">Uncharacterized protein</fullName>
    </submittedName>
</protein>
<evidence type="ECO:0000313" key="1">
    <source>
        <dbReference type="EMBL" id="OOK71267.1"/>
    </source>
</evidence>
<dbReference type="EMBL" id="MVBM01000003">
    <property type="protein sequence ID" value="OOK76054.1"/>
    <property type="molecule type" value="Genomic_DNA"/>
</dbReference>